<name>A0A918WQE9_9RHOB</name>
<feature type="compositionally biased region" description="Polar residues" evidence="1">
    <location>
        <begin position="16"/>
        <end position="28"/>
    </location>
</feature>
<evidence type="ECO:0000313" key="3">
    <source>
        <dbReference type="Proteomes" id="UP000638981"/>
    </source>
</evidence>
<comment type="caution">
    <text evidence="2">The sequence shown here is derived from an EMBL/GenBank/DDBJ whole genome shotgun (WGS) entry which is preliminary data.</text>
</comment>
<dbReference type="RefSeq" id="WP_189413663.1">
    <property type="nucleotide sequence ID" value="NZ_BMYJ01000021.1"/>
</dbReference>
<dbReference type="InterPro" id="IPR021880">
    <property type="entry name" value="DUF3489"/>
</dbReference>
<evidence type="ECO:0000256" key="1">
    <source>
        <dbReference type="SAM" id="MobiDB-lite"/>
    </source>
</evidence>
<keyword evidence="3" id="KW-1185">Reference proteome</keyword>
<reference evidence="2" key="1">
    <citation type="journal article" date="2014" name="Int. J. Syst. Evol. Microbiol.">
        <title>Complete genome sequence of Corynebacterium casei LMG S-19264T (=DSM 44701T), isolated from a smear-ripened cheese.</title>
        <authorList>
            <consortium name="US DOE Joint Genome Institute (JGI-PGF)"/>
            <person name="Walter F."/>
            <person name="Albersmeier A."/>
            <person name="Kalinowski J."/>
            <person name="Ruckert C."/>
        </authorList>
    </citation>
    <scope>NUCLEOTIDE SEQUENCE</scope>
    <source>
        <strain evidence="2">KCTC 23310</strain>
    </source>
</reference>
<feature type="region of interest" description="Disordered" evidence="1">
    <location>
        <begin position="1"/>
        <end position="34"/>
    </location>
</feature>
<sequence length="102" mass="10889">MAKNSKTEIAAEADTETNSTRASASDTPPHTPFRAGSKLALLVQALERAEGATLAEMQAATGWQGHSVRGAMAGSLKKQGLQVTNEKTEDRGRVWRLVAQKL</sequence>
<dbReference type="Proteomes" id="UP000638981">
    <property type="component" value="Unassembled WGS sequence"/>
</dbReference>
<proteinExistence type="predicted"/>
<reference evidence="2" key="2">
    <citation type="submission" date="2020-09" db="EMBL/GenBank/DDBJ databases">
        <authorList>
            <person name="Sun Q."/>
            <person name="Kim S."/>
        </authorList>
    </citation>
    <scope>NUCLEOTIDE SEQUENCE</scope>
    <source>
        <strain evidence="2">KCTC 23310</strain>
    </source>
</reference>
<accession>A0A918WQE9</accession>
<protein>
    <recommendedName>
        <fullName evidence="4">DUF3489 domain-containing protein</fullName>
    </recommendedName>
</protein>
<gene>
    <name evidence="2" type="ORF">GCM10007315_35840</name>
</gene>
<dbReference type="EMBL" id="BMYJ01000021">
    <property type="protein sequence ID" value="GHC67676.1"/>
    <property type="molecule type" value="Genomic_DNA"/>
</dbReference>
<dbReference type="AlphaFoldDB" id="A0A918WQE9"/>
<evidence type="ECO:0008006" key="4">
    <source>
        <dbReference type="Google" id="ProtNLM"/>
    </source>
</evidence>
<organism evidence="2 3">
    <name type="scientific">Neogemmobacter tilapiae</name>
    <dbReference type="NCBI Taxonomy" id="875041"/>
    <lineage>
        <taxon>Bacteria</taxon>
        <taxon>Pseudomonadati</taxon>
        <taxon>Pseudomonadota</taxon>
        <taxon>Alphaproteobacteria</taxon>
        <taxon>Rhodobacterales</taxon>
        <taxon>Paracoccaceae</taxon>
        <taxon>Neogemmobacter</taxon>
    </lineage>
</organism>
<evidence type="ECO:0000313" key="2">
    <source>
        <dbReference type="EMBL" id="GHC67676.1"/>
    </source>
</evidence>
<dbReference type="Pfam" id="PF11994">
    <property type="entry name" value="DUF3489"/>
    <property type="match status" value="1"/>
</dbReference>